<evidence type="ECO:0000259" key="2">
    <source>
        <dbReference type="Pfam" id="PF00296"/>
    </source>
</evidence>
<accession>A0A1I2Z3K1</accession>
<evidence type="ECO:0000313" key="4">
    <source>
        <dbReference type="Proteomes" id="UP000323537"/>
    </source>
</evidence>
<reference evidence="3 4" key="1">
    <citation type="submission" date="2016-10" db="EMBL/GenBank/DDBJ databases">
        <authorList>
            <person name="Varghese N."/>
            <person name="Submissions S."/>
        </authorList>
    </citation>
    <scope>NUCLEOTIDE SEQUENCE [LARGE SCALE GENOMIC DNA]</scope>
    <source>
        <strain evidence="3 4">CGMCC 1.6377</strain>
    </source>
</reference>
<evidence type="ECO:0000313" key="3">
    <source>
        <dbReference type="EMBL" id="SFH32280.1"/>
    </source>
</evidence>
<dbReference type="OrthoDB" id="167712at2157"/>
<dbReference type="InterPro" id="IPR036661">
    <property type="entry name" value="Luciferase-like_sf"/>
</dbReference>
<keyword evidence="1" id="KW-0560">Oxidoreductase</keyword>
<dbReference type="SUPFAM" id="SSF51679">
    <property type="entry name" value="Bacterial luciferase-like"/>
    <property type="match status" value="1"/>
</dbReference>
<dbReference type="Pfam" id="PF00296">
    <property type="entry name" value="Bac_luciferase"/>
    <property type="match status" value="1"/>
</dbReference>
<evidence type="ECO:0000256" key="1">
    <source>
        <dbReference type="ARBA" id="ARBA00023002"/>
    </source>
</evidence>
<gene>
    <name evidence="3" type="ORF">SAMN04488066_101179</name>
</gene>
<feature type="domain" description="Luciferase-like" evidence="2">
    <location>
        <begin position="17"/>
        <end position="304"/>
    </location>
</feature>
<name>A0A1I2Z3K1_9EURY</name>
<dbReference type="EMBL" id="FOPZ01000001">
    <property type="protein sequence ID" value="SFH32280.1"/>
    <property type="molecule type" value="Genomic_DNA"/>
</dbReference>
<dbReference type="Gene3D" id="3.20.20.30">
    <property type="entry name" value="Luciferase-like domain"/>
    <property type="match status" value="1"/>
</dbReference>
<dbReference type="GO" id="GO:0016705">
    <property type="term" value="F:oxidoreductase activity, acting on paired donors, with incorporation or reduction of molecular oxygen"/>
    <property type="evidence" value="ECO:0007669"/>
    <property type="project" value="InterPro"/>
</dbReference>
<proteinExistence type="predicted"/>
<dbReference type="InterPro" id="IPR050564">
    <property type="entry name" value="F420-G6PD/mer"/>
</dbReference>
<protein>
    <submittedName>
        <fullName evidence="3">Coenzyme F420-dependent oxidoreductase, NP1902A family</fullName>
    </submittedName>
</protein>
<sequence length="331" mass="35764">MTMNVGINVSDIDHDLTLDLARRAERAELETVLLGETWGWEAFTLLGELAQVTETVTLGTGIVPVYSRSPALLGQAAATAARATDGRFLLGIGVSGPAVIENWHGVGFDRPVGRTAETVRIVKRVLSGEVVDHDGTDFDLSGFRLRVDPPGDVPVYVGALGETNVRMAGAEADGWMPVFMPEGRFEELYEEFRDSAEGRGRDPDELAVVPNTVAAVAEDGQAARDMVRHHIAFYVGTMGSFYHRMLSEAGYDDEADAIRDAWRNEGSEAATERVPDAVVDAAAVAGTPERAAERLAAYEDLGVDGLSLYFPRRADADLMRETVDHLGSLTE</sequence>
<organism evidence="3 4">
    <name type="scientific">Halorubrum aquaticum</name>
    <dbReference type="NCBI Taxonomy" id="387340"/>
    <lineage>
        <taxon>Archaea</taxon>
        <taxon>Methanobacteriati</taxon>
        <taxon>Methanobacteriota</taxon>
        <taxon>Stenosarchaea group</taxon>
        <taxon>Halobacteria</taxon>
        <taxon>Halobacteriales</taxon>
        <taxon>Haloferacaceae</taxon>
        <taxon>Halorubrum</taxon>
    </lineage>
</organism>
<dbReference type="PANTHER" id="PTHR43244">
    <property type="match status" value="1"/>
</dbReference>
<dbReference type="InterPro" id="IPR011251">
    <property type="entry name" value="Luciferase-like_dom"/>
</dbReference>
<dbReference type="CDD" id="cd01097">
    <property type="entry name" value="Tetrahydromethanopterin_reductase"/>
    <property type="match status" value="1"/>
</dbReference>
<dbReference type="Proteomes" id="UP000323537">
    <property type="component" value="Unassembled WGS sequence"/>
</dbReference>
<dbReference type="AlphaFoldDB" id="A0A1I2Z3K1"/>
<dbReference type="PANTHER" id="PTHR43244:SF1">
    <property type="entry name" value="5,10-METHYLENETETRAHYDROMETHANOPTERIN REDUCTASE"/>
    <property type="match status" value="1"/>
</dbReference>
<keyword evidence="4" id="KW-1185">Reference proteome</keyword>
<dbReference type="RefSeq" id="WP_149782974.1">
    <property type="nucleotide sequence ID" value="NZ_BAAADP010000001.1"/>
</dbReference>